<sequence>MESALKKSMISLMMLMAFATLRVSAQEKVVLEEVFKTSYTLENNAEYGKAIEALKKVYDESSYEINLRLGWLTYQAGWFTESIAFYNKSIQLMPMSVEARLGFVLPAAALGNWNQVITRYSEVLKIDPNHYTVNYRMGMIYYSRQEYQTAYKYFEKIANLYPFDYDALHMFGWTNYRMGKLREAKVLFGKALMNRPGDASAKEGYNLIK</sequence>
<evidence type="ECO:0008006" key="2">
    <source>
        <dbReference type="Google" id="ProtNLM"/>
    </source>
</evidence>
<dbReference type="PANTHER" id="PTHR12558">
    <property type="entry name" value="CELL DIVISION CYCLE 16,23,27"/>
    <property type="match status" value="1"/>
</dbReference>
<dbReference type="Pfam" id="PF13174">
    <property type="entry name" value="TPR_6"/>
    <property type="match status" value="1"/>
</dbReference>
<dbReference type="EMBL" id="VSSQ01000176">
    <property type="protein sequence ID" value="MPL83452.1"/>
    <property type="molecule type" value="Genomic_DNA"/>
</dbReference>
<evidence type="ECO:0000313" key="1">
    <source>
        <dbReference type="EMBL" id="MPL83452.1"/>
    </source>
</evidence>
<dbReference type="InterPro" id="IPR011990">
    <property type="entry name" value="TPR-like_helical_dom_sf"/>
</dbReference>
<gene>
    <name evidence="1" type="ORF">SDC9_29407</name>
</gene>
<dbReference type="Gene3D" id="1.25.40.10">
    <property type="entry name" value="Tetratricopeptide repeat domain"/>
    <property type="match status" value="1"/>
</dbReference>
<reference evidence="1" key="1">
    <citation type="submission" date="2019-08" db="EMBL/GenBank/DDBJ databases">
        <authorList>
            <person name="Kucharzyk K."/>
            <person name="Murdoch R.W."/>
            <person name="Higgins S."/>
            <person name="Loffler F."/>
        </authorList>
    </citation>
    <scope>NUCLEOTIDE SEQUENCE</scope>
</reference>
<dbReference type="PANTHER" id="PTHR12558:SF13">
    <property type="entry name" value="CELL DIVISION CYCLE PROTEIN 27 HOMOLOG"/>
    <property type="match status" value="1"/>
</dbReference>
<dbReference type="SUPFAM" id="SSF48452">
    <property type="entry name" value="TPR-like"/>
    <property type="match status" value="1"/>
</dbReference>
<organism evidence="1">
    <name type="scientific">bioreactor metagenome</name>
    <dbReference type="NCBI Taxonomy" id="1076179"/>
    <lineage>
        <taxon>unclassified sequences</taxon>
        <taxon>metagenomes</taxon>
        <taxon>ecological metagenomes</taxon>
    </lineage>
</organism>
<accession>A0A644UXE1</accession>
<dbReference type="InterPro" id="IPR019734">
    <property type="entry name" value="TPR_rpt"/>
</dbReference>
<proteinExistence type="predicted"/>
<protein>
    <recommendedName>
        <fullName evidence="2">Tetratricopeptide repeat protein</fullName>
    </recommendedName>
</protein>
<name>A0A644UXE1_9ZZZZ</name>
<dbReference type="PROSITE" id="PS50005">
    <property type="entry name" value="TPR"/>
    <property type="match status" value="1"/>
</dbReference>
<dbReference type="AlphaFoldDB" id="A0A644UXE1"/>
<comment type="caution">
    <text evidence="1">The sequence shown here is derived from an EMBL/GenBank/DDBJ whole genome shotgun (WGS) entry which is preliminary data.</text>
</comment>
<dbReference type="SMART" id="SM00028">
    <property type="entry name" value="TPR"/>
    <property type="match status" value="4"/>
</dbReference>